<dbReference type="AlphaFoldDB" id="A0A3N0DT58"/>
<dbReference type="Proteomes" id="UP000277094">
    <property type="component" value="Unassembled WGS sequence"/>
</dbReference>
<name>A0A3N0DT58_9ACTN</name>
<feature type="transmembrane region" description="Helical" evidence="1">
    <location>
        <begin position="299"/>
        <end position="318"/>
    </location>
</feature>
<feature type="transmembrane region" description="Helical" evidence="1">
    <location>
        <begin position="363"/>
        <end position="385"/>
    </location>
</feature>
<reference evidence="2 3" key="1">
    <citation type="submission" date="2018-11" db="EMBL/GenBank/DDBJ databases">
        <authorList>
            <person name="Li F."/>
        </authorList>
    </citation>
    <scope>NUCLEOTIDE SEQUENCE [LARGE SCALE GENOMIC DNA]</scope>
    <source>
        <strain evidence="2 3">KIS18-7</strain>
    </source>
</reference>
<keyword evidence="1" id="KW-0472">Membrane</keyword>
<feature type="transmembrane region" description="Helical" evidence="1">
    <location>
        <begin position="151"/>
        <end position="168"/>
    </location>
</feature>
<feature type="transmembrane region" description="Helical" evidence="1">
    <location>
        <begin position="12"/>
        <end position="33"/>
    </location>
</feature>
<dbReference type="GO" id="GO:0005886">
    <property type="term" value="C:plasma membrane"/>
    <property type="evidence" value="ECO:0007669"/>
    <property type="project" value="TreeGrafter"/>
</dbReference>
<feature type="transmembrane region" description="Helical" evidence="1">
    <location>
        <begin position="252"/>
        <end position="279"/>
    </location>
</feature>
<comment type="caution">
    <text evidence="2">The sequence shown here is derived from an EMBL/GenBank/DDBJ whole genome shotgun (WGS) entry which is preliminary data.</text>
</comment>
<evidence type="ECO:0000313" key="2">
    <source>
        <dbReference type="EMBL" id="RNL78691.1"/>
    </source>
</evidence>
<feature type="transmembrane region" description="Helical" evidence="1">
    <location>
        <begin position="45"/>
        <end position="65"/>
    </location>
</feature>
<dbReference type="InterPro" id="IPR004711">
    <property type="entry name" value="Benzoate_Transporter"/>
</dbReference>
<dbReference type="OrthoDB" id="9813854at2"/>
<dbReference type="NCBIfam" id="TIGR00843">
    <property type="entry name" value="benE"/>
    <property type="match status" value="1"/>
</dbReference>
<dbReference type="GO" id="GO:0042925">
    <property type="term" value="F:benzoate transmembrane transporter activity"/>
    <property type="evidence" value="ECO:0007669"/>
    <property type="project" value="InterPro"/>
</dbReference>
<dbReference type="PANTHER" id="PTHR30199">
    <property type="entry name" value="MFS FAMILY TRANSPORTER, PREDICTED SUBSTRATE BENZOATE"/>
    <property type="match status" value="1"/>
</dbReference>
<feature type="transmembrane region" description="Helical" evidence="1">
    <location>
        <begin position="92"/>
        <end position="112"/>
    </location>
</feature>
<keyword evidence="1" id="KW-1133">Transmembrane helix</keyword>
<organism evidence="2 3">
    <name type="scientific">Nocardioides marmorisolisilvae</name>
    <dbReference type="NCBI Taxonomy" id="1542737"/>
    <lineage>
        <taxon>Bacteria</taxon>
        <taxon>Bacillati</taxon>
        <taxon>Actinomycetota</taxon>
        <taxon>Actinomycetes</taxon>
        <taxon>Propionibacteriales</taxon>
        <taxon>Nocardioidaceae</taxon>
        <taxon>Nocardioides</taxon>
    </lineage>
</organism>
<sequence length="395" mass="40406">MDEPVETHRWQPVGAGVVAALVGFASSFAVVLAGLEAVGATQSQAASGLLAVCVTQAIGILWLTWRHRIPLMLAWSTPGAALLVSSGASEGGWPAAVGAFLVVGGLILLTALWPVLGDLIAAIPAPIAQAMLAGVLLSICLEPVKVFADRPGLVAPILVVWVLLLRFARRLAVPGAFLATMVVIAVYLIHHGSPHLDLAPHVAWTEPTWNWQAVVGLAIPLYVVTMASQNVPGVAVLATFGFKVPWRESMTVTGLGTLAGATAGGHAINLAAITAAMVASPEADPKPERRWIAAHTGGWTYLVLAAVSTALVAVVGAAPDGLIEVVAGLALLGTLGSALKGATEAEEGREAAVVTFVVAASTVSFGGVGSAFWALVAGLVVHGLLHGPYSLRVRV</sequence>
<evidence type="ECO:0000256" key="1">
    <source>
        <dbReference type="SAM" id="Phobius"/>
    </source>
</evidence>
<keyword evidence="1" id="KW-0812">Transmembrane</keyword>
<dbReference type="EMBL" id="RJSG01000002">
    <property type="protein sequence ID" value="RNL78691.1"/>
    <property type="molecule type" value="Genomic_DNA"/>
</dbReference>
<keyword evidence="3" id="KW-1185">Reference proteome</keyword>
<dbReference type="PANTHER" id="PTHR30199:SF0">
    <property type="entry name" value="INNER MEMBRANE PROTEIN YDCO"/>
    <property type="match status" value="1"/>
</dbReference>
<protein>
    <submittedName>
        <fullName evidence="2">Benzoate transporter BenE</fullName>
    </submittedName>
</protein>
<feature type="transmembrane region" description="Helical" evidence="1">
    <location>
        <begin position="325"/>
        <end position="343"/>
    </location>
</feature>
<feature type="transmembrane region" description="Helical" evidence="1">
    <location>
        <begin position="175"/>
        <end position="193"/>
    </location>
</feature>
<gene>
    <name evidence="2" type="primary">benE</name>
    <name evidence="2" type="ORF">EFL95_06305</name>
</gene>
<proteinExistence type="predicted"/>
<accession>A0A3N0DT58</accession>
<dbReference type="RefSeq" id="WP_123233192.1">
    <property type="nucleotide sequence ID" value="NZ_RJSG01000002.1"/>
</dbReference>
<evidence type="ECO:0000313" key="3">
    <source>
        <dbReference type="Proteomes" id="UP000277094"/>
    </source>
</evidence>
<dbReference type="Pfam" id="PF03594">
    <property type="entry name" value="BenE"/>
    <property type="match status" value="1"/>
</dbReference>
<feature type="transmembrane region" description="Helical" evidence="1">
    <location>
        <begin position="213"/>
        <end position="240"/>
    </location>
</feature>
<feature type="transmembrane region" description="Helical" evidence="1">
    <location>
        <begin position="119"/>
        <end position="139"/>
    </location>
</feature>